<dbReference type="PATRIC" id="fig|880071.3.peg.3253"/>
<dbReference type="KEGG" id="fli:Fleli_3251"/>
<proteinExistence type="predicted"/>
<organism evidence="1 2">
    <name type="scientific">Bernardetia litoralis (strain ATCC 23117 / DSM 6794 / NBRC 15988 / NCIMB 1366 / Fx l1 / Sio-4)</name>
    <name type="common">Flexibacter litoralis</name>
    <dbReference type="NCBI Taxonomy" id="880071"/>
    <lineage>
        <taxon>Bacteria</taxon>
        <taxon>Pseudomonadati</taxon>
        <taxon>Bacteroidota</taxon>
        <taxon>Cytophagia</taxon>
        <taxon>Cytophagales</taxon>
        <taxon>Bernardetiaceae</taxon>
        <taxon>Bernardetia</taxon>
    </lineage>
</organism>
<dbReference type="eggNOG" id="ENOG5033848">
    <property type="taxonomic scope" value="Bacteria"/>
</dbReference>
<dbReference type="EMBL" id="CP003345">
    <property type="protein sequence ID" value="AFM05582.1"/>
    <property type="molecule type" value="Genomic_DNA"/>
</dbReference>
<protein>
    <submittedName>
        <fullName evidence="1">Uncharacterized protein</fullName>
    </submittedName>
</protein>
<reference evidence="2" key="1">
    <citation type="submission" date="2012-06" db="EMBL/GenBank/DDBJ databases">
        <title>The complete genome of Flexibacter litoralis DSM 6794.</title>
        <authorList>
            <person name="Lucas S."/>
            <person name="Copeland A."/>
            <person name="Lapidus A."/>
            <person name="Glavina del Rio T."/>
            <person name="Dalin E."/>
            <person name="Tice H."/>
            <person name="Bruce D."/>
            <person name="Goodwin L."/>
            <person name="Pitluck S."/>
            <person name="Peters L."/>
            <person name="Ovchinnikova G."/>
            <person name="Lu M."/>
            <person name="Kyrpides N."/>
            <person name="Mavromatis K."/>
            <person name="Ivanova N."/>
            <person name="Brettin T."/>
            <person name="Detter J.C."/>
            <person name="Han C."/>
            <person name="Larimer F."/>
            <person name="Land M."/>
            <person name="Hauser L."/>
            <person name="Markowitz V."/>
            <person name="Cheng J.-F."/>
            <person name="Hugenholtz P."/>
            <person name="Woyke T."/>
            <person name="Wu D."/>
            <person name="Spring S."/>
            <person name="Lang E."/>
            <person name="Kopitz M."/>
            <person name="Brambilla E."/>
            <person name="Klenk H.-P."/>
            <person name="Eisen J.A."/>
        </authorList>
    </citation>
    <scope>NUCLEOTIDE SEQUENCE [LARGE SCALE GENOMIC DNA]</scope>
    <source>
        <strain evidence="2">ATCC 23117 / DSM 6794 / NBRC 15988 / NCIMB 1366 / Sio-4</strain>
    </source>
</reference>
<dbReference type="HOGENOM" id="CLU_1486978_0_0_10"/>
<accession>I4ANP7</accession>
<evidence type="ECO:0000313" key="2">
    <source>
        <dbReference type="Proteomes" id="UP000006054"/>
    </source>
</evidence>
<dbReference type="AlphaFoldDB" id="I4ANP7"/>
<gene>
    <name evidence="1" type="ordered locus">Fleli_3251</name>
</gene>
<dbReference type="STRING" id="880071.Fleli_3251"/>
<name>I4ANP7_BERLS</name>
<dbReference type="OrthoDB" id="658982at2"/>
<sequence length="181" mass="21789" precursor="true">MKIIYLKEFIKTGKFATLEVGVSSKKDVINLMGNDFAFADFGDTQIIKYGCYEFFYWTEDEIIFAIQNDHLQFDCSNHTEMINYENKNVKIDTWFLEEKKNITFEKIIEIIEKENINYKLERKNYKEALEYIQLENGITIDFCNEETTWVYEKAIKEWKMKTKLIDGQKDYILNGIRFFDY</sequence>
<evidence type="ECO:0000313" key="1">
    <source>
        <dbReference type="EMBL" id="AFM05582.1"/>
    </source>
</evidence>
<keyword evidence="2" id="KW-1185">Reference proteome</keyword>
<dbReference type="RefSeq" id="WP_014799012.1">
    <property type="nucleotide sequence ID" value="NC_018018.1"/>
</dbReference>
<dbReference type="Proteomes" id="UP000006054">
    <property type="component" value="Chromosome"/>
</dbReference>